<protein>
    <submittedName>
        <fullName evidence="6">Deacetylase sirtuin-type domain-containing protein</fullName>
    </submittedName>
</protein>
<dbReference type="Gene3D" id="3.40.50.1220">
    <property type="entry name" value="TPP-binding domain"/>
    <property type="match status" value="1"/>
</dbReference>
<dbReference type="InterPro" id="IPR026591">
    <property type="entry name" value="Sirtuin_cat_small_dom_sf"/>
</dbReference>
<dbReference type="Pfam" id="PF02146">
    <property type="entry name" value="SIR2"/>
    <property type="match status" value="1"/>
</dbReference>
<dbReference type="GO" id="GO:0017136">
    <property type="term" value="F:histone deacetylase activity, NAD-dependent"/>
    <property type="evidence" value="ECO:0007669"/>
    <property type="project" value="TreeGrafter"/>
</dbReference>
<accession>A0A915KAH4</accession>
<dbReference type="InterPro" id="IPR003000">
    <property type="entry name" value="Sirtuin"/>
</dbReference>
<reference evidence="6" key="1">
    <citation type="submission" date="2022-11" db="UniProtKB">
        <authorList>
            <consortium name="WormBaseParasite"/>
        </authorList>
    </citation>
    <scope>IDENTIFICATION</scope>
</reference>
<keyword evidence="2" id="KW-0520">NAD</keyword>
<evidence type="ECO:0000256" key="1">
    <source>
        <dbReference type="ARBA" id="ARBA00022679"/>
    </source>
</evidence>
<dbReference type="Proteomes" id="UP000887565">
    <property type="component" value="Unplaced"/>
</dbReference>
<dbReference type="Gene3D" id="3.30.1600.10">
    <property type="entry name" value="SIR2/SIRT2 'Small Domain"/>
    <property type="match status" value="1"/>
</dbReference>
<dbReference type="AlphaFoldDB" id="A0A915KAH4"/>
<feature type="binding site" evidence="3">
    <location>
        <position position="202"/>
    </location>
    <ligand>
        <name>Zn(2+)</name>
        <dbReference type="ChEBI" id="CHEBI:29105"/>
    </ligand>
</feature>
<keyword evidence="3" id="KW-0862">Zinc</keyword>
<dbReference type="GO" id="GO:0005759">
    <property type="term" value="C:mitochondrial matrix"/>
    <property type="evidence" value="ECO:0007669"/>
    <property type="project" value="TreeGrafter"/>
</dbReference>
<dbReference type="InterPro" id="IPR050134">
    <property type="entry name" value="NAD-dep_sirtuin_deacylases"/>
</dbReference>
<dbReference type="PANTHER" id="PTHR11085">
    <property type="entry name" value="NAD-DEPENDENT PROTEIN DEACYLASE SIRTUIN-5, MITOCHONDRIAL-RELATED"/>
    <property type="match status" value="1"/>
</dbReference>
<dbReference type="WBParaSite" id="nRc.2.0.1.t34918-RA">
    <property type="protein sequence ID" value="nRc.2.0.1.t34918-RA"/>
    <property type="gene ID" value="nRc.2.0.1.g34918"/>
</dbReference>
<dbReference type="SUPFAM" id="SSF52467">
    <property type="entry name" value="DHS-like NAD/FAD-binding domain"/>
    <property type="match status" value="1"/>
</dbReference>
<dbReference type="NCBIfam" id="NF003738">
    <property type="entry name" value="PRK05333.1"/>
    <property type="match status" value="1"/>
</dbReference>
<sequence>MILKRFFSSAFVPSHEPFDFRDLIDLQSILNGVSKLLVLTGAGVSTESGIPDYRSDKVGRFATSKHRPIQYQEFIKSSQVRRKYWARNFVAWPKFSSFQPNIVHSTLTYWEQQGRLLWIITQNIDDLHKKAGCTRVTDLHGSAYKVRCMRCDHVEHRQAFQSRMRFLNPYFDYNSTKIAPDGDVDLPDDVIENFVLPGCLRCGGDVKPGIVFFGDNVSSDVVEFCNDKIDTADALLILGTSMSVYSGYRFAKRFSERSKSIFIINIGATRADSLARMKISAKCGDVVPLLKMTHENYTALPLKDGLQIETTY</sequence>
<evidence type="ECO:0000256" key="3">
    <source>
        <dbReference type="PROSITE-ProRule" id="PRU00236"/>
    </source>
</evidence>
<evidence type="ECO:0000313" key="6">
    <source>
        <dbReference type="WBParaSite" id="nRc.2.0.1.t34918-RA"/>
    </source>
</evidence>
<dbReference type="PANTHER" id="PTHR11085:SF10">
    <property type="entry name" value="NAD-DEPENDENT PROTEIN DEACYLASE SIRTUIN-5, MITOCHONDRIAL-RELATED"/>
    <property type="match status" value="1"/>
</dbReference>
<keyword evidence="1" id="KW-0808">Transferase</keyword>
<evidence type="ECO:0000259" key="4">
    <source>
        <dbReference type="PROSITE" id="PS50305"/>
    </source>
</evidence>
<name>A0A915KAH4_ROMCU</name>
<dbReference type="PROSITE" id="PS50305">
    <property type="entry name" value="SIRTUIN"/>
    <property type="match status" value="1"/>
</dbReference>
<dbReference type="OMA" id="RRHYWAR"/>
<dbReference type="InterPro" id="IPR026590">
    <property type="entry name" value="Ssirtuin_cat_dom"/>
</dbReference>
<feature type="binding site" evidence="3">
    <location>
        <position position="199"/>
    </location>
    <ligand>
        <name>Zn(2+)</name>
        <dbReference type="ChEBI" id="CHEBI:29105"/>
    </ligand>
</feature>
<evidence type="ECO:0000256" key="2">
    <source>
        <dbReference type="ARBA" id="ARBA00023027"/>
    </source>
</evidence>
<feature type="binding site" evidence="3">
    <location>
        <position position="151"/>
    </location>
    <ligand>
        <name>Zn(2+)</name>
        <dbReference type="ChEBI" id="CHEBI:29105"/>
    </ligand>
</feature>
<dbReference type="GO" id="GO:0070403">
    <property type="term" value="F:NAD+ binding"/>
    <property type="evidence" value="ECO:0007669"/>
    <property type="project" value="InterPro"/>
</dbReference>
<evidence type="ECO:0000313" key="5">
    <source>
        <dbReference type="Proteomes" id="UP000887565"/>
    </source>
</evidence>
<proteinExistence type="predicted"/>
<feature type="binding site" evidence="3">
    <location>
        <position position="148"/>
    </location>
    <ligand>
        <name>Zn(2+)</name>
        <dbReference type="ChEBI" id="CHEBI:29105"/>
    </ligand>
</feature>
<keyword evidence="3" id="KW-0479">Metal-binding</keyword>
<dbReference type="GO" id="GO:0046872">
    <property type="term" value="F:metal ion binding"/>
    <property type="evidence" value="ECO:0007669"/>
    <property type="project" value="UniProtKB-KW"/>
</dbReference>
<feature type="active site" description="Proton acceptor" evidence="3">
    <location>
        <position position="140"/>
    </location>
</feature>
<dbReference type="InterPro" id="IPR029035">
    <property type="entry name" value="DHS-like_NAD/FAD-binding_dom"/>
</dbReference>
<organism evidence="5 6">
    <name type="scientific">Romanomermis culicivorax</name>
    <name type="common">Nematode worm</name>
    <dbReference type="NCBI Taxonomy" id="13658"/>
    <lineage>
        <taxon>Eukaryota</taxon>
        <taxon>Metazoa</taxon>
        <taxon>Ecdysozoa</taxon>
        <taxon>Nematoda</taxon>
        <taxon>Enoplea</taxon>
        <taxon>Dorylaimia</taxon>
        <taxon>Mermithida</taxon>
        <taxon>Mermithoidea</taxon>
        <taxon>Mermithidae</taxon>
        <taxon>Romanomermis</taxon>
    </lineage>
</organism>
<keyword evidence="5" id="KW-1185">Reference proteome</keyword>
<feature type="domain" description="Deacetylase sirtuin-type" evidence="4">
    <location>
        <begin position="16"/>
        <end position="299"/>
    </location>
</feature>